<feature type="region of interest" description="Disordered" evidence="1">
    <location>
        <begin position="493"/>
        <end position="535"/>
    </location>
</feature>
<protein>
    <recommendedName>
        <fullName evidence="4">Asparagine synthetase domain-containing protein</fullName>
    </recommendedName>
</protein>
<comment type="caution">
    <text evidence="2">The sequence shown here is derived from an EMBL/GenBank/DDBJ whole genome shotgun (WGS) entry which is preliminary data.</text>
</comment>
<feature type="compositionally biased region" description="Low complexity" evidence="1">
    <location>
        <begin position="508"/>
        <end position="519"/>
    </location>
</feature>
<feature type="compositionally biased region" description="Pro residues" evidence="1">
    <location>
        <begin position="493"/>
        <end position="507"/>
    </location>
</feature>
<sequence length="599" mass="64261">MELISPPFVCASLDEGADRLTLLTDSVGVGRLFEVRTAWGWVWSNRPEAALSFAGLPARADEVGWAHIGVADELFGQVSAYEGVRVIDAATCLEWDGRAGRLSVSAVDTVSSWAVPDRAARSGELIEAAAQDLAGVAASVARLFDQRPVVDLTGGRDSRLVAAAFLAADADVCLHTHDALPGDLQVARELVGLLTSPPEHRVEHVATGGAGEPPPWEAMANARAWHRFAEGMRPFSYLHYPAPRSLDVAHPLAIGGAGGEVAHGYFYPAAREELERLPLEEMLGRFADSIVARYAPVAGADPQARALVREQILGTLRSIADRGYRDATVLDVFYLRERIRRWGSTGERTGVISPLLAPGFLRAALSLTPQERSANVLHRELTRRLVPQWADPPYYPAEYERMPAAARPAAPRVIRVGDAADRDAVNSLIHDRQAWAAAFDPALVDSLWAASVAGRTDARQERVLRAVVWRGAFEDHLDEWNDRPTDRPVVAWVPPPPPPSPPSPPTAPAAAAVDGAPRPRQVGAVSTEQAPPRSAVPLARRLSRGLAATRVWRRVRGTSMGAVLRSRGPGGAATWGAAVAVGPPGADGSSIAMRTFIDC</sequence>
<dbReference type="STRING" id="1184609.KILIM_019_00200"/>
<dbReference type="AlphaFoldDB" id="K6VGR4"/>
<dbReference type="EMBL" id="BAHD01000019">
    <property type="protein sequence ID" value="GAB95368.1"/>
    <property type="molecule type" value="Genomic_DNA"/>
</dbReference>
<evidence type="ECO:0000313" key="2">
    <source>
        <dbReference type="EMBL" id="GAB95368.1"/>
    </source>
</evidence>
<dbReference type="eggNOG" id="COG0367">
    <property type="taxonomic scope" value="Bacteria"/>
</dbReference>
<reference evidence="2 3" key="1">
    <citation type="submission" date="2012-08" db="EMBL/GenBank/DDBJ databases">
        <title>Whole genome shotgun sequence of Kineosphaera limosa NBRC 100340.</title>
        <authorList>
            <person name="Yoshida I."/>
            <person name="Isaki S."/>
            <person name="Hosoyama A."/>
            <person name="Tsuchikane K."/>
            <person name="Katsumata H."/>
            <person name="Ando Y."/>
            <person name="Ohji S."/>
            <person name="Hamada M."/>
            <person name="Tamura T."/>
            <person name="Yamazoe A."/>
            <person name="Yamazaki S."/>
            <person name="Fujita N."/>
        </authorList>
    </citation>
    <scope>NUCLEOTIDE SEQUENCE [LARGE SCALE GENOMIC DNA]</scope>
    <source>
        <strain evidence="2 3">NBRC 100340</strain>
    </source>
</reference>
<evidence type="ECO:0000313" key="3">
    <source>
        <dbReference type="Proteomes" id="UP000008366"/>
    </source>
</evidence>
<evidence type="ECO:0000256" key="1">
    <source>
        <dbReference type="SAM" id="MobiDB-lite"/>
    </source>
</evidence>
<evidence type="ECO:0008006" key="4">
    <source>
        <dbReference type="Google" id="ProtNLM"/>
    </source>
</evidence>
<accession>K6VGR4</accession>
<dbReference type="Proteomes" id="UP000008366">
    <property type="component" value="Unassembled WGS sequence"/>
</dbReference>
<gene>
    <name evidence="2" type="ORF">KILIM_019_00200</name>
</gene>
<organism evidence="2 3">
    <name type="scientific">Kineosphaera limosa NBRC 100340</name>
    <dbReference type="NCBI Taxonomy" id="1184609"/>
    <lineage>
        <taxon>Bacteria</taxon>
        <taxon>Bacillati</taxon>
        <taxon>Actinomycetota</taxon>
        <taxon>Actinomycetes</taxon>
        <taxon>Micrococcales</taxon>
        <taxon>Dermatophilaceae</taxon>
        <taxon>Kineosphaera</taxon>
    </lineage>
</organism>
<name>K6VGR4_9MICO</name>
<keyword evidence="3" id="KW-1185">Reference proteome</keyword>
<proteinExistence type="predicted"/>
<dbReference type="SUPFAM" id="SSF52402">
    <property type="entry name" value="Adenine nucleotide alpha hydrolases-like"/>
    <property type="match status" value="1"/>
</dbReference>